<feature type="signal peptide" evidence="2">
    <location>
        <begin position="1"/>
        <end position="21"/>
    </location>
</feature>
<accession>G0MYK3</accession>
<feature type="chain" id="PRO_5003404904" evidence="2">
    <location>
        <begin position="22"/>
        <end position="396"/>
    </location>
</feature>
<evidence type="ECO:0000313" key="3">
    <source>
        <dbReference type="EMBL" id="EGT47487.1"/>
    </source>
</evidence>
<dbReference type="EMBL" id="GL379820">
    <property type="protein sequence ID" value="EGT47487.1"/>
    <property type="molecule type" value="Genomic_DNA"/>
</dbReference>
<evidence type="ECO:0000256" key="2">
    <source>
        <dbReference type="SAM" id="SignalP"/>
    </source>
</evidence>
<dbReference type="Proteomes" id="UP000008068">
    <property type="component" value="Unassembled WGS sequence"/>
</dbReference>
<dbReference type="FunCoup" id="G0MYK3">
    <property type="interactions" value="1897"/>
</dbReference>
<reference evidence="4" key="1">
    <citation type="submission" date="2011-07" db="EMBL/GenBank/DDBJ databases">
        <authorList>
            <consortium name="Caenorhabditis brenneri Sequencing and Analysis Consortium"/>
            <person name="Wilson R.K."/>
        </authorList>
    </citation>
    <scope>NUCLEOTIDE SEQUENCE [LARGE SCALE GENOMIC DNA]</scope>
    <source>
        <strain evidence="4">PB2801</strain>
    </source>
</reference>
<gene>
    <name evidence="3" type="ORF">CAEBREN_02190</name>
</gene>
<dbReference type="HOGENOM" id="CLU_696825_0_0_1"/>
<proteinExistence type="predicted"/>
<feature type="region of interest" description="Disordered" evidence="1">
    <location>
        <begin position="343"/>
        <end position="396"/>
    </location>
</feature>
<protein>
    <submittedName>
        <fullName evidence="3">Uncharacterized protein</fullName>
    </submittedName>
</protein>
<sequence length="396" mass="44454">MFRSSLLLLFFLLLGSASAGALFVRNPDGTFTEKVDFGHGSSSKTIPADHPLVNYGTDAQPSLDDADLELIHEYFPDQKIKQNRNLRYSDLPLVEKSLKKDIFMIIAKNEDYMSFLNNPSHQNLFVMINDMIKGPNQQVLQDQIWNKILAIEAFYKKFVEPLNRPDFIEKVMKLLMRLEGASGAGELTVEDTVQLDQNLEKIAFLFNQNLTQRLLTMIENNLHPVPLEHKRSHHVRKSAISETSTGVPSSNQTENFVNVPPSSFGRMENITQNNGTRADVSKVKASEHPIAKDDSNVNKDQKSFADETQKFVSGNFEDDSISTTVLPIEDKFATSVVPARKNAASAVNHHPSILTETEMTEGKHPGQKTNSSSKTHLREFDTIVPPVRRTRGNSFS</sequence>
<evidence type="ECO:0000256" key="1">
    <source>
        <dbReference type="SAM" id="MobiDB-lite"/>
    </source>
</evidence>
<dbReference type="OrthoDB" id="5874883at2759"/>
<keyword evidence="4" id="KW-1185">Reference proteome</keyword>
<keyword evidence="2" id="KW-0732">Signal</keyword>
<dbReference type="eggNOG" id="ENOG502THYH">
    <property type="taxonomic scope" value="Eukaryota"/>
</dbReference>
<organism evidence="4">
    <name type="scientific">Caenorhabditis brenneri</name>
    <name type="common">Nematode worm</name>
    <dbReference type="NCBI Taxonomy" id="135651"/>
    <lineage>
        <taxon>Eukaryota</taxon>
        <taxon>Metazoa</taxon>
        <taxon>Ecdysozoa</taxon>
        <taxon>Nematoda</taxon>
        <taxon>Chromadorea</taxon>
        <taxon>Rhabditida</taxon>
        <taxon>Rhabditina</taxon>
        <taxon>Rhabditomorpha</taxon>
        <taxon>Rhabditoidea</taxon>
        <taxon>Rhabditidae</taxon>
        <taxon>Peloderinae</taxon>
        <taxon>Caenorhabditis</taxon>
    </lineage>
</organism>
<dbReference type="AlphaFoldDB" id="G0MYK3"/>
<dbReference type="InParanoid" id="G0MYK3"/>
<evidence type="ECO:0000313" key="4">
    <source>
        <dbReference type="Proteomes" id="UP000008068"/>
    </source>
</evidence>
<name>G0MYK3_CAEBE</name>